<gene>
    <name evidence="1" type="ORF">SVUK_LOCUS5441</name>
</gene>
<dbReference type="Pfam" id="PF08615">
    <property type="entry name" value="RNase_H2_suC"/>
    <property type="match status" value="1"/>
</dbReference>
<protein>
    <submittedName>
        <fullName evidence="1">Uncharacterized protein</fullName>
    </submittedName>
</protein>
<evidence type="ECO:0000313" key="2">
    <source>
        <dbReference type="Proteomes" id="UP000270094"/>
    </source>
</evidence>
<dbReference type="PANTHER" id="PTHR47204:SF1">
    <property type="entry name" value="RIBONUCLEASE H2 SUBUNIT C"/>
    <property type="match status" value="1"/>
</dbReference>
<dbReference type="CDD" id="cd09271">
    <property type="entry name" value="RNase_H2-C"/>
    <property type="match status" value="1"/>
</dbReference>
<accession>A0A3P7IRG2</accession>
<dbReference type="AlphaFoldDB" id="A0A3P7IRG2"/>
<sequence length="123" mass="13866">MVNPVCVVSKQAGNSSDQMQIHSLPCKIEYNGPAQVSGYFTIHEDSNGKKRAAFRGHGLEGMKLDLPPNYELCILKKRDNGVFDIESRQKSFTLWEWDREADKRSTMARALSQLRVAHALADD</sequence>
<dbReference type="Gene3D" id="2.40.128.680">
    <property type="match status" value="1"/>
</dbReference>
<organism evidence="1 2">
    <name type="scientific">Strongylus vulgaris</name>
    <name type="common">Blood worm</name>
    <dbReference type="NCBI Taxonomy" id="40348"/>
    <lineage>
        <taxon>Eukaryota</taxon>
        <taxon>Metazoa</taxon>
        <taxon>Ecdysozoa</taxon>
        <taxon>Nematoda</taxon>
        <taxon>Chromadorea</taxon>
        <taxon>Rhabditida</taxon>
        <taxon>Rhabditina</taxon>
        <taxon>Rhabditomorpha</taxon>
        <taxon>Strongyloidea</taxon>
        <taxon>Strongylidae</taxon>
        <taxon>Strongylus</taxon>
    </lineage>
</organism>
<proteinExistence type="predicted"/>
<dbReference type="GO" id="GO:0006401">
    <property type="term" value="P:RNA catabolic process"/>
    <property type="evidence" value="ECO:0007669"/>
    <property type="project" value="InterPro"/>
</dbReference>
<reference evidence="1 2" key="1">
    <citation type="submission" date="2018-11" db="EMBL/GenBank/DDBJ databases">
        <authorList>
            <consortium name="Pathogen Informatics"/>
        </authorList>
    </citation>
    <scope>NUCLEOTIDE SEQUENCE [LARGE SCALE GENOMIC DNA]</scope>
</reference>
<dbReference type="OrthoDB" id="6222486at2759"/>
<name>A0A3P7IRG2_STRVU</name>
<evidence type="ECO:0000313" key="1">
    <source>
        <dbReference type="EMBL" id="VDM70443.1"/>
    </source>
</evidence>
<dbReference type="InterPro" id="IPR013924">
    <property type="entry name" value="RNase_H2_suC"/>
</dbReference>
<keyword evidence="2" id="KW-1185">Reference proteome</keyword>
<dbReference type="Proteomes" id="UP000270094">
    <property type="component" value="Unassembled WGS sequence"/>
</dbReference>
<dbReference type="GO" id="GO:0032299">
    <property type="term" value="C:ribonuclease H2 complex"/>
    <property type="evidence" value="ECO:0007669"/>
    <property type="project" value="InterPro"/>
</dbReference>
<dbReference type="EMBL" id="UYYB01016107">
    <property type="protein sequence ID" value="VDM70443.1"/>
    <property type="molecule type" value="Genomic_DNA"/>
</dbReference>
<dbReference type="PANTHER" id="PTHR47204">
    <property type="entry name" value="OS02G0168900 PROTEIN"/>
    <property type="match status" value="1"/>
</dbReference>